<organism evidence="2 4">
    <name type="scientific">Araneus ventricosus</name>
    <name type="common">Orbweaver spider</name>
    <name type="synonym">Epeira ventricosa</name>
    <dbReference type="NCBI Taxonomy" id="182803"/>
    <lineage>
        <taxon>Eukaryota</taxon>
        <taxon>Metazoa</taxon>
        <taxon>Ecdysozoa</taxon>
        <taxon>Arthropoda</taxon>
        <taxon>Chelicerata</taxon>
        <taxon>Arachnida</taxon>
        <taxon>Araneae</taxon>
        <taxon>Araneomorphae</taxon>
        <taxon>Entelegynae</taxon>
        <taxon>Araneoidea</taxon>
        <taxon>Araneidae</taxon>
        <taxon>Araneus</taxon>
    </lineage>
</organism>
<evidence type="ECO:0000313" key="4">
    <source>
        <dbReference type="Proteomes" id="UP000499080"/>
    </source>
</evidence>
<comment type="caution">
    <text evidence="2">The sequence shown here is derived from an EMBL/GenBank/DDBJ whole genome shotgun (WGS) entry which is preliminary data.</text>
</comment>
<dbReference type="OrthoDB" id="6443573at2759"/>
<evidence type="ECO:0000313" key="3">
    <source>
        <dbReference type="EMBL" id="GBN27918.1"/>
    </source>
</evidence>
<dbReference type="Proteomes" id="UP000499080">
    <property type="component" value="Unassembled WGS sequence"/>
</dbReference>
<name>A0A4Y2MMT8_ARAVE</name>
<evidence type="ECO:0000256" key="1">
    <source>
        <dbReference type="SAM" id="MobiDB-lite"/>
    </source>
</evidence>
<protein>
    <submittedName>
        <fullName evidence="2">Uncharacterized protein</fullName>
    </submittedName>
</protein>
<reference evidence="2 4" key="1">
    <citation type="journal article" date="2019" name="Sci. Rep.">
        <title>Orb-weaving spider Araneus ventricosus genome elucidates the spidroin gene catalogue.</title>
        <authorList>
            <person name="Kono N."/>
            <person name="Nakamura H."/>
            <person name="Ohtoshi R."/>
            <person name="Moran D.A.P."/>
            <person name="Shinohara A."/>
            <person name="Yoshida Y."/>
            <person name="Fujiwara M."/>
            <person name="Mori M."/>
            <person name="Tomita M."/>
            <person name="Arakawa K."/>
        </authorList>
    </citation>
    <scope>NUCLEOTIDE SEQUENCE [LARGE SCALE GENOMIC DNA]</scope>
</reference>
<feature type="region of interest" description="Disordered" evidence="1">
    <location>
        <begin position="326"/>
        <end position="352"/>
    </location>
</feature>
<gene>
    <name evidence="2" type="ORF">AVEN_156493_1</name>
    <name evidence="3" type="ORF">AVEN_222639_1</name>
</gene>
<dbReference type="EMBL" id="BGPR01007559">
    <property type="protein sequence ID" value="GBN27849.1"/>
    <property type="molecule type" value="Genomic_DNA"/>
</dbReference>
<sequence length="352" mass="41441">MAALFGDSRIITPPSSSLLHSALLKVAFSLLSSKTDNTDIRNENSGASIKGLEEVLDVICNRADENLHSIPGGLRRRVFAAVHGLHYAVEKWKGDHSQFLRYKDGGHFFHWRSDGTIDSVKTAEHLVMDENINIRERFDLACLYSLEQSIQTLWTEMESSGESENFSSRVRFWVRWLRDGSRVAWTQVVREYLDPPPIFELRFSSLLPLLQSEERNELFFYLRFATDDDFRYCLYLITQKEEVQIMEMYAARVLRLHLNWPLQSLFLETAEKVWKYIDDEDFNSLLYRILYLKKFAKDYDYGELFEDFWNMSPTHLKESVKGDPNLREVIDKNKKRKADDYEPQNSKKEKYI</sequence>
<evidence type="ECO:0000313" key="2">
    <source>
        <dbReference type="EMBL" id="GBN27849.1"/>
    </source>
</evidence>
<accession>A0A4Y2MMT8</accession>
<dbReference type="AlphaFoldDB" id="A0A4Y2MMT8"/>
<keyword evidence="4" id="KW-1185">Reference proteome</keyword>
<proteinExistence type="predicted"/>
<dbReference type="EMBL" id="BGPR01007571">
    <property type="protein sequence ID" value="GBN27918.1"/>
    <property type="molecule type" value="Genomic_DNA"/>
</dbReference>